<accession>A0AAE3K5P3</accession>
<protein>
    <submittedName>
        <fullName evidence="2">Uncharacterized protein</fullName>
    </submittedName>
</protein>
<sequence>MIRRSFLASTGVLAALCVSGCLESDVRAPGNGDETQSDDDANSSGDDDPQEDMYPLIEPDPLDGIDPLAYDVSITSEATTDSPLTIDVALTNTGEETITYGERRDAMFWTAGGDDDFSLYPKGSVEDQYEYDDVWWLPDGFATTMDYQTATIEPGATHTETLALLHGPVDDTEELRALPPSLDFGVEFGYSADEDDTMPNGTDVSWGFHLRLGEE</sequence>
<gene>
    <name evidence="2" type="ORF">AArcSt11_10775</name>
</gene>
<dbReference type="Proteomes" id="UP001202674">
    <property type="component" value="Unassembled WGS sequence"/>
</dbReference>
<evidence type="ECO:0000313" key="3">
    <source>
        <dbReference type="Proteomes" id="UP001202674"/>
    </source>
</evidence>
<dbReference type="EMBL" id="JAKRVY010000005">
    <property type="protein sequence ID" value="MCL9814136.1"/>
    <property type="molecule type" value="Genomic_DNA"/>
</dbReference>
<dbReference type="AlphaFoldDB" id="A0AAE3K5P3"/>
<name>A0AAE3K5P3_9EURY</name>
<reference evidence="2 3" key="1">
    <citation type="journal article" date="2022" name="Syst. Appl. Microbiol.">
        <title>Natronocalculus amylovorans gen. nov., sp. nov., and Natranaeroarchaeum aerophilus sp. nov., dominant culturable amylolytic natronoarchaea from hypersaline soda lakes in southwestern Siberia.</title>
        <authorList>
            <person name="Sorokin D.Y."/>
            <person name="Elcheninov A.G."/>
            <person name="Khizhniak T.V."/>
            <person name="Koenen M."/>
            <person name="Bale N.J."/>
            <person name="Damste J.S.S."/>
            <person name="Kublanov I.V."/>
        </authorList>
    </citation>
    <scope>NUCLEOTIDE SEQUENCE [LARGE SCALE GENOMIC DNA]</scope>
    <source>
        <strain evidence="2 3">AArc-St1-1</strain>
    </source>
</reference>
<keyword evidence="3" id="KW-1185">Reference proteome</keyword>
<proteinExistence type="predicted"/>
<feature type="compositionally biased region" description="Acidic residues" evidence="1">
    <location>
        <begin position="35"/>
        <end position="51"/>
    </location>
</feature>
<evidence type="ECO:0000313" key="2">
    <source>
        <dbReference type="EMBL" id="MCL9814136.1"/>
    </source>
</evidence>
<evidence type="ECO:0000256" key="1">
    <source>
        <dbReference type="SAM" id="MobiDB-lite"/>
    </source>
</evidence>
<comment type="caution">
    <text evidence="2">The sequence shown here is derived from an EMBL/GenBank/DDBJ whole genome shotgun (WGS) entry which is preliminary data.</text>
</comment>
<feature type="region of interest" description="Disordered" evidence="1">
    <location>
        <begin position="25"/>
        <end position="60"/>
    </location>
</feature>
<dbReference type="RefSeq" id="WP_250596982.1">
    <property type="nucleotide sequence ID" value="NZ_JAKRVY010000005.1"/>
</dbReference>
<organism evidence="2 3">
    <name type="scientific">Natranaeroarchaeum aerophilus</name>
    <dbReference type="NCBI Taxonomy" id="2917711"/>
    <lineage>
        <taxon>Archaea</taxon>
        <taxon>Methanobacteriati</taxon>
        <taxon>Methanobacteriota</taxon>
        <taxon>Stenosarchaea group</taxon>
        <taxon>Halobacteria</taxon>
        <taxon>Halobacteriales</taxon>
        <taxon>Natronoarchaeaceae</taxon>
        <taxon>Natranaeroarchaeum</taxon>
    </lineage>
</organism>